<dbReference type="GO" id="GO:0008408">
    <property type="term" value="F:3'-5' exonuclease activity"/>
    <property type="evidence" value="ECO:0007669"/>
    <property type="project" value="InterPro"/>
</dbReference>
<keyword evidence="1" id="KW-0540">Nuclease</keyword>
<dbReference type="Proteomes" id="UP000198929">
    <property type="component" value="Unassembled WGS sequence"/>
</dbReference>
<dbReference type="GO" id="GO:0004532">
    <property type="term" value="F:RNA exonuclease activity"/>
    <property type="evidence" value="ECO:0007669"/>
    <property type="project" value="UniProtKB-UniRule"/>
</dbReference>
<comment type="subunit">
    <text evidence="1">Homodimer.</text>
</comment>
<name>A0A1H9NNK4_9CORY</name>
<keyword evidence="1" id="KW-0378">Hydrolase</keyword>
<dbReference type="InterPro" id="IPR030853">
    <property type="entry name" value="3_5_Exoribonuc_actinobac"/>
</dbReference>
<dbReference type="GO" id="GO:0003676">
    <property type="term" value="F:nucleic acid binding"/>
    <property type="evidence" value="ECO:0007669"/>
    <property type="project" value="InterPro"/>
</dbReference>
<keyword evidence="1" id="KW-0460">Magnesium</keyword>
<dbReference type="NCBIfam" id="NF033638">
    <property type="entry name" value="RNase_AS"/>
    <property type="match status" value="1"/>
</dbReference>
<accession>A0A1H9NNK4</accession>
<evidence type="ECO:0000259" key="2">
    <source>
        <dbReference type="Pfam" id="PF16473"/>
    </source>
</evidence>
<dbReference type="InterPro" id="IPR033390">
    <property type="entry name" value="Rv2179c-like"/>
</dbReference>
<dbReference type="Gene3D" id="3.30.420.10">
    <property type="entry name" value="Ribonuclease H-like superfamily/Ribonuclease H"/>
    <property type="match status" value="1"/>
</dbReference>
<sequence length="174" mass="19937">MSDSVRYFYDTEFIEDGRTIELVSIGIVSEDGREYYAVSTDFDSSAANDWVRENVLDKLPSPNDGAWKPTSTIRQDVYDFLTADSTRPELWAWVGAYDHVVLAQLWGDMAGLPRSLPRYTHELKQYWEMAGRPRLPKTPDGNHDALIDARHNLQKFKVCEKVLPLDAKGRAQRD</sequence>
<dbReference type="AlphaFoldDB" id="A0A1H9NNK4"/>
<dbReference type="InterPro" id="IPR036397">
    <property type="entry name" value="RNaseH_sf"/>
</dbReference>
<feature type="region of interest" description="RNA binding" evidence="1">
    <location>
        <begin position="10"/>
        <end position="13"/>
    </location>
</feature>
<evidence type="ECO:0000256" key="1">
    <source>
        <dbReference type="HAMAP-Rule" id="MF_00977"/>
    </source>
</evidence>
<keyword evidence="4" id="KW-1185">Reference proteome</keyword>
<comment type="cofactor">
    <cofactor evidence="1">
        <name>Mg(2+)</name>
        <dbReference type="ChEBI" id="CHEBI:18420"/>
    </cofactor>
    <text evidence="1">Binds 1 Mg(2+) ion per subunit.</text>
</comment>
<dbReference type="Pfam" id="PF16473">
    <property type="entry name" value="Rv2179c-like"/>
    <property type="match status" value="1"/>
</dbReference>
<dbReference type="EMBL" id="FOGQ01000001">
    <property type="protein sequence ID" value="SER37471.1"/>
    <property type="molecule type" value="Genomic_DNA"/>
</dbReference>
<proteinExistence type="inferred from homology"/>
<dbReference type="STRING" id="1121357.SAMN05661109_00034"/>
<gene>
    <name evidence="3" type="ORF">SAMN05661109_00034</name>
</gene>
<feature type="domain" description="3'-5' exoribonuclease Rv2179c-like" evidence="2">
    <location>
        <begin position="6"/>
        <end position="158"/>
    </location>
</feature>
<organism evidence="3 4">
    <name type="scientific">Corynebacterium cystitidis DSM 20524</name>
    <dbReference type="NCBI Taxonomy" id="1121357"/>
    <lineage>
        <taxon>Bacteria</taxon>
        <taxon>Bacillati</taxon>
        <taxon>Actinomycetota</taxon>
        <taxon>Actinomycetes</taxon>
        <taxon>Mycobacteriales</taxon>
        <taxon>Corynebacteriaceae</taxon>
        <taxon>Corynebacterium</taxon>
    </lineage>
</organism>
<dbReference type="GO" id="GO:0000287">
    <property type="term" value="F:magnesium ion binding"/>
    <property type="evidence" value="ECO:0007669"/>
    <property type="project" value="UniProtKB-UniRule"/>
</dbReference>
<reference evidence="4" key="1">
    <citation type="submission" date="2016-10" db="EMBL/GenBank/DDBJ databases">
        <authorList>
            <person name="Varghese N."/>
            <person name="Submissions S."/>
        </authorList>
    </citation>
    <scope>NUCLEOTIDE SEQUENCE [LARGE SCALE GENOMIC DNA]</scope>
    <source>
        <strain evidence="4">DSM 20524</strain>
    </source>
</reference>
<evidence type="ECO:0000313" key="4">
    <source>
        <dbReference type="Proteomes" id="UP000198929"/>
    </source>
</evidence>
<feature type="binding site" evidence="1">
    <location>
        <position position="10"/>
    </location>
    <ligand>
        <name>Mg(2+)</name>
        <dbReference type="ChEBI" id="CHEBI:18420"/>
        <note>catalytic</note>
    </ligand>
</feature>
<evidence type="ECO:0000313" key="3">
    <source>
        <dbReference type="EMBL" id="SER37471.1"/>
    </source>
</evidence>
<dbReference type="HAMAP" id="MF_00977">
    <property type="entry name" value="3_5_Exoribonuc_actinobact"/>
    <property type="match status" value="1"/>
</dbReference>
<protein>
    <recommendedName>
        <fullName evidence="1">3'-5' exoribonuclease</fullName>
        <ecNumber evidence="1">3.1.13.-</ecNumber>
    </recommendedName>
</protein>
<keyword evidence="1" id="KW-0269">Exonuclease</keyword>
<keyword evidence="1" id="KW-0479">Metal-binding</keyword>
<comment type="function">
    <text evidence="1">Exonuclease that cleaves single-stranded 3' overhangs of double-stranded RNA.</text>
</comment>
<dbReference type="EC" id="3.1.13.-" evidence="1"/>